<keyword evidence="1" id="KW-0175">Coiled coil</keyword>
<name>A0A068WKN5_ECHGR</name>
<reference evidence="5" key="3">
    <citation type="submission" date="2020-10" db="UniProtKB">
        <authorList>
            <consortium name="WormBaseParasite"/>
        </authorList>
    </citation>
    <scope>IDENTIFICATION</scope>
</reference>
<dbReference type="OrthoDB" id="6240715at2759"/>
<dbReference type="WBParaSite" id="EgrG_000431800">
    <property type="protein sequence ID" value="EgrG_000431800"/>
    <property type="gene ID" value="EgrG_000431800"/>
</dbReference>
<organism evidence="3">
    <name type="scientific">Echinococcus granulosus</name>
    <name type="common">Hydatid tapeworm</name>
    <dbReference type="NCBI Taxonomy" id="6210"/>
    <lineage>
        <taxon>Eukaryota</taxon>
        <taxon>Metazoa</taxon>
        <taxon>Spiralia</taxon>
        <taxon>Lophotrochozoa</taxon>
        <taxon>Platyhelminthes</taxon>
        <taxon>Cestoda</taxon>
        <taxon>Eucestoda</taxon>
        <taxon>Cyclophyllidea</taxon>
        <taxon>Taeniidae</taxon>
        <taxon>Echinococcus</taxon>
        <taxon>Echinococcus granulosus group</taxon>
    </lineage>
</organism>
<gene>
    <name evidence="5" type="primary">EGR_02282</name>
    <name evidence="3" type="ORF">EgrG_000431800</name>
</gene>
<reference evidence="3" key="2">
    <citation type="submission" date="2014-06" db="EMBL/GenBank/DDBJ databases">
        <authorList>
            <person name="Aslett M."/>
        </authorList>
    </citation>
    <scope>NUCLEOTIDE SEQUENCE</scope>
</reference>
<dbReference type="Proteomes" id="UP000492820">
    <property type="component" value="Unassembled WGS sequence"/>
</dbReference>
<feature type="region of interest" description="Disordered" evidence="2">
    <location>
        <begin position="333"/>
        <end position="358"/>
    </location>
</feature>
<proteinExistence type="predicted"/>
<dbReference type="InterPro" id="IPR027417">
    <property type="entry name" value="P-loop_NTPase"/>
</dbReference>
<reference evidence="3 4" key="1">
    <citation type="journal article" date="2013" name="Nature">
        <title>The genomes of four tapeworm species reveal adaptations to parasitism.</title>
        <authorList>
            <person name="Tsai I.J."/>
            <person name="Zarowiecki M."/>
            <person name="Holroyd N."/>
            <person name="Garciarrubio A."/>
            <person name="Sanchez-Flores A."/>
            <person name="Brooks K.L."/>
            <person name="Tracey A."/>
            <person name="Bobes R.J."/>
            <person name="Fragoso G."/>
            <person name="Sciutto E."/>
            <person name="Aslett M."/>
            <person name="Beasley H."/>
            <person name="Bennett H.M."/>
            <person name="Cai J."/>
            <person name="Camicia F."/>
            <person name="Clark R."/>
            <person name="Cucher M."/>
            <person name="De Silva N."/>
            <person name="Day T.A."/>
            <person name="Deplazes P."/>
            <person name="Estrada K."/>
            <person name="Fernandez C."/>
            <person name="Holland P.W."/>
            <person name="Hou J."/>
            <person name="Hu S."/>
            <person name="Huckvale T."/>
            <person name="Hung S.S."/>
            <person name="Kamenetzky L."/>
            <person name="Keane J.A."/>
            <person name="Kiss F."/>
            <person name="Koziol U."/>
            <person name="Lambert O."/>
            <person name="Liu K."/>
            <person name="Luo X."/>
            <person name="Luo Y."/>
            <person name="Macchiaroli N."/>
            <person name="Nichol S."/>
            <person name="Paps J."/>
            <person name="Parkinson J."/>
            <person name="Pouchkina-Stantcheva N."/>
            <person name="Riddiford N."/>
            <person name="Rosenzvit M."/>
            <person name="Salinas G."/>
            <person name="Wasmuth J.D."/>
            <person name="Zamanian M."/>
            <person name="Zheng Y."/>
            <person name="Cai X."/>
            <person name="Soberon X."/>
            <person name="Olson P.D."/>
            <person name="Laclette J.P."/>
            <person name="Brehm K."/>
            <person name="Berriman M."/>
            <person name="Garciarrubio A."/>
            <person name="Bobes R.J."/>
            <person name="Fragoso G."/>
            <person name="Sanchez-Flores A."/>
            <person name="Estrada K."/>
            <person name="Cevallos M.A."/>
            <person name="Morett E."/>
            <person name="Gonzalez V."/>
            <person name="Portillo T."/>
            <person name="Ochoa-Leyva A."/>
            <person name="Jose M.V."/>
            <person name="Sciutto E."/>
            <person name="Landa A."/>
            <person name="Jimenez L."/>
            <person name="Valdes V."/>
            <person name="Carrero J.C."/>
            <person name="Larralde C."/>
            <person name="Morales-Montor J."/>
            <person name="Limon-Lason J."/>
            <person name="Soberon X."/>
            <person name="Laclette J.P."/>
        </authorList>
    </citation>
    <scope>NUCLEOTIDE SEQUENCE [LARGE SCALE GENOMIC DNA]</scope>
</reference>
<evidence type="ECO:0000256" key="1">
    <source>
        <dbReference type="SAM" id="Coils"/>
    </source>
</evidence>
<protein>
    <submittedName>
        <fullName evidence="3 5">Kinesin family member c1</fullName>
    </submittedName>
</protein>
<sequence>MAVLAMEETHSTTTPSCVPLLQGIRASKSVDSPPIESKDVSYQVSATGVNTTVNFTEVSDYLQSKYAQFHVDLLACYQFLEQENVKLLQLIRKNQRPNSPPRRIEKLLNEFSFKIATAKDVHERQTIEEGSVEGRQAFLAKRWKGRYYALLELTECYLNLLKMRSVLEKEVSKSNEKASELKRLNEFILNLEGIVGPWIVDKNKTKTDSDVPLKDLSCGEPVFSKACSYSEYAANDLVVPLSSVFLVDVLSNHKLCTQNIKQLLELKPQILHVFHKEKERRDQLKRQCGHLKDELNALRRHYAAACMQLKNLGSTQDDDTQTAISIAELAVRGEEEGEEVEDEEEEESQMEADEVTETTPGAQKLVKDKKKLSGQIRELQSALKEEEIQLALVMKRLQRVTGTVHAFVRLLNGKQEASHIQLISHNKLLVNFKDCFILDGICKAEDGNGALYGDLSGLVLDCLHDGPVTIVTLGPSAEDLLLSHTEGLALLEVGHLIGHFETLAETEFYLYAFAISCTNSCMIDLIEEHPAAGPIICEHADPDFMGRSKCCVRIENADGFVSFLRWLNENKDTSGRGQVALFLRLVGQDRIQKTLTHTSWLCFYPLFSSVERDAMAGLFRALQKRARPNVAETSFTRMIQKSLIGRTRTIIVLNVDFDFEQTSETIANLTFANDAVKATTESANQLVAKFFPHV</sequence>
<feature type="compositionally biased region" description="Acidic residues" evidence="2">
    <location>
        <begin position="335"/>
        <end position="356"/>
    </location>
</feature>
<feature type="coiled-coil region" evidence="1">
    <location>
        <begin position="274"/>
        <end position="301"/>
    </location>
</feature>
<evidence type="ECO:0000313" key="5">
    <source>
        <dbReference type="WBParaSite" id="EgrG_000431800"/>
    </source>
</evidence>
<evidence type="ECO:0000256" key="2">
    <source>
        <dbReference type="SAM" id="MobiDB-lite"/>
    </source>
</evidence>
<evidence type="ECO:0000313" key="3">
    <source>
        <dbReference type="EMBL" id="CDS19037.1"/>
    </source>
</evidence>
<dbReference type="SUPFAM" id="SSF52540">
    <property type="entry name" value="P-loop containing nucleoside triphosphate hydrolases"/>
    <property type="match status" value="1"/>
</dbReference>
<evidence type="ECO:0000313" key="4">
    <source>
        <dbReference type="Proteomes" id="UP000492820"/>
    </source>
</evidence>
<accession>A0A068WKN5</accession>
<dbReference type="AlphaFoldDB" id="A0A068WKN5"/>
<dbReference type="EMBL" id="LK028579">
    <property type="protein sequence ID" value="CDS19037.1"/>
    <property type="molecule type" value="Genomic_DNA"/>
</dbReference>